<keyword evidence="1" id="KW-0472">Membrane</keyword>
<dbReference type="AlphaFoldDB" id="A0A7C3VQL5"/>
<sequence>MINIYRIFRLILLAFTLYNAIQLAINLIRYKPYYDQIPPTLKKYLLNQGGKLLGTKFKEHQQDFAINGILLAVLLCLNCLEFLI</sequence>
<evidence type="ECO:0000313" key="2">
    <source>
        <dbReference type="EMBL" id="HGG00196.1"/>
    </source>
</evidence>
<gene>
    <name evidence="2" type="ORF">ENR15_05915</name>
</gene>
<accession>A0A7C3VQL5</accession>
<keyword evidence="1" id="KW-1133">Transmembrane helix</keyword>
<organism evidence="2">
    <name type="scientific">Planktothricoides sp. SpSt-374</name>
    <dbReference type="NCBI Taxonomy" id="2282167"/>
    <lineage>
        <taxon>Bacteria</taxon>
        <taxon>Bacillati</taxon>
        <taxon>Cyanobacteriota</taxon>
        <taxon>Cyanophyceae</taxon>
        <taxon>Oscillatoriophycideae</taxon>
        <taxon>Oscillatoriales</taxon>
        <taxon>Oscillatoriaceae</taxon>
        <taxon>Planktothricoides</taxon>
    </lineage>
</organism>
<protein>
    <submittedName>
        <fullName evidence="2">Uncharacterized protein</fullName>
    </submittedName>
</protein>
<feature type="transmembrane region" description="Helical" evidence="1">
    <location>
        <begin position="7"/>
        <end position="28"/>
    </location>
</feature>
<name>A0A7C3VQL5_9CYAN</name>
<reference evidence="2" key="1">
    <citation type="journal article" date="2020" name="mSystems">
        <title>Genome- and Community-Level Interaction Insights into Carbon Utilization and Element Cycling Functions of Hydrothermarchaeota in Hydrothermal Sediment.</title>
        <authorList>
            <person name="Zhou Z."/>
            <person name="Liu Y."/>
            <person name="Xu W."/>
            <person name="Pan J."/>
            <person name="Luo Z.H."/>
            <person name="Li M."/>
        </authorList>
    </citation>
    <scope>NUCLEOTIDE SEQUENCE [LARGE SCALE GENOMIC DNA]</scope>
    <source>
        <strain evidence="2">SpSt-374</strain>
    </source>
</reference>
<evidence type="ECO:0000256" key="1">
    <source>
        <dbReference type="SAM" id="Phobius"/>
    </source>
</evidence>
<dbReference type="EMBL" id="DSPX01000056">
    <property type="protein sequence ID" value="HGG00196.1"/>
    <property type="molecule type" value="Genomic_DNA"/>
</dbReference>
<keyword evidence="1" id="KW-0812">Transmembrane</keyword>
<comment type="caution">
    <text evidence="2">The sequence shown here is derived from an EMBL/GenBank/DDBJ whole genome shotgun (WGS) entry which is preliminary data.</text>
</comment>
<feature type="transmembrane region" description="Helical" evidence="1">
    <location>
        <begin position="64"/>
        <end position="83"/>
    </location>
</feature>
<proteinExistence type="predicted"/>